<name>G4MLB7_PYRO7</name>
<organism evidence="2 3">
    <name type="scientific">Pyricularia oryzae (strain 70-15 / ATCC MYA-4617 / FGSC 8958)</name>
    <name type="common">Rice blast fungus</name>
    <name type="synonym">Magnaporthe oryzae</name>
    <dbReference type="NCBI Taxonomy" id="242507"/>
    <lineage>
        <taxon>Eukaryota</taxon>
        <taxon>Fungi</taxon>
        <taxon>Dikarya</taxon>
        <taxon>Ascomycota</taxon>
        <taxon>Pezizomycotina</taxon>
        <taxon>Sordariomycetes</taxon>
        <taxon>Sordariomycetidae</taxon>
        <taxon>Magnaporthales</taxon>
        <taxon>Pyriculariaceae</taxon>
        <taxon>Pyricularia</taxon>
    </lineage>
</organism>
<dbReference type="EMBL" id="CM001231">
    <property type="protein sequence ID" value="EHA57647.1"/>
    <property type="molecule type" value="Genomic_DNA"/>
</dbReference>
<keyword evidence="3" id="KW-1185">Reference proteome</keyword>
<evidence type="ECO:0000313" key="3">
    <source>
        <dbReference type="Proteomes" id="UP000009058"/>
    </source>
</evidence>
<proteinExistence type="predicted"/>
<dbReference type="AlphaFoldDB" id="G4MLB7"/>
<protein>
    <submittedName>
        <fullName evidence="2">Uncharacterized protein</fullName>
    </submittedName>
</protein>
<evidence type="ECO:0000256" key="1">
    <source>
        <dbReference type="SAM" id="MobiDB-lite"/>
    </source>
</evidence>
<gene>
    <name evidence="2" type="ORF">MGG_16351</name>
</gene>
<accession>G4MLB7</accession>
<dbReference type="KEGG" id="mgr:MGG_16351"/>
<dbReference type="Proteomes" id="UP000009058">
    <property type="component" value="Chromosome 1"/>
</dbReference>
<dbReference type="RefSeq" id="XP_003710259.1">
    <property type="nucleotide sequence ID" value="XM_003710211.1"/>
</dbReference>
<dbReference type="Gene3D" id="3.20.20.70">
    <property type="entry name" value="Aldolase class I"/>
    <property type="match status" value="1"/>
</dbReference>
<evidence type="ECO:0000313" key="2">
    <source>
        <dbReference type="EMBL" id="EHA57647.1"/>
    </source>
</evidence>
<reference evidence="2 3" key="1">
    <citation type="journal article" date="2005" name="Nature">
        <title>The genome sequence of the rice blast fungus Magnaporthe grisea.</title>
        <authorList>
            <person name="Dean R.A."/>
            <person name="Talbot N.J."/>
            <person name="Ebbole D.J."/>
            <person name="Farman M.L."/>
            <person name="Mitchell T.K."/>
            <person name="Orbach M.J."/>
            <person name="Thon M."/>
            <person name="Kulkarni R."/>
            <person name="Xu J.R."/>
            <person name="Pan H."/>
            <person name="Read N.D."/>
            <person name="Lee Y.H."/>
            <person name="Carbone I."/>
            <person name="Brown D."/>
            <person name="Oh Y.Y."/>
            <person name="Donofrio N."/>
            <person name="Jeong J.S."/>
            <person name="Soanes D.M."/>
            <person name="Djonovic S."/>
            <person name="Kolomiets E."/>
            <person name="Rehmeyer C."/>
            <person name="Li W."/>
            <person name="Harding M."/>
            <person name="Kim S."/>
            <person name="Lebrun M.H."/>
            <person name="Bohnert H."/>
            <person name="Coughlan S."/>
            <person name="Butler J."/>
            <person name="Calvo S."/>
            <person name="Ma L.J."/>
            <person name="Nicol R."/>
            <person name="Purcell S."/>
            <person name="Nusbaum C."/>
            <person name="Galagan J.E."/>
            <person name="Birren B.W."/>
        </authorList>
    </citation>
    <scope>NUCLEOTIDE SEQUENCE [LARGE SCALE GENOMIC DNA]</scope>
    <source>
        <strain evidence="3">70-15 / ATCC MYA-4617 / FGSC 8958</strain>
    </source>
</reference>
<reference key="2">
    <citation type="submission" date="2011-05" db="EMBL/GenBank/DDBJ databases">
        <title>The Genome Sequence of Magnaporthe oryzae 70-15.</title>
        <authorList>
            <consortium name="The Broad Institute Genome Sequencing Platform"/>
            <person name="Ma L.-J."/>
            <person name="Dead R."/>
            <person name="Young S.K."/>
            <person name="Zeng Q."/>
            <person name="Gargeya S."/>
            <person name="Fitzgerald M."/>
            <person name="Haas B."/>
            <person name="Abouelleil A."/>
            <person name="Alvarado L."/>
            <person name="Arachchi H.M."/>
            <person name="Berlin A."/>
            <person name="Brown A."/>
            <person name="Chapman S.B."/>
            <person name="Chen Z."/>
            <person name="Dunbar C."/>
            <person name="Freedman E."/>
            <person name="Gearin G."/>
            <person name="Gellesch M."/>
            <person name="Goldberg J."/>
            <person name="Griggs A."/>
            <person name="Gujja S."/>
            <person name="Heiman D."/>
            <person name="Howarth C."/>
            <person name="Larson L."/>
            <person name="Lui A."/>
            <person name="MacDonald P.J.P."/>
            <person name="Mehta T."/>
            <person name="Montmayeur A."/>
            <person name="Murphy C."/>
            <person name="Neiman D."/>
            <person name="Pearson M."/>
            <person name="Priest M."/>
            <person name="Roberts A."/>
            <person name="Saif S."/>
            <person name="Shea T."/>
            <person name="Shenoy N."/>
            <person name="Sisk P."/>
            <person name="Stolte C."/>
            <person name="Sykes S."/>
            <person name="Yandava C."/>
            <person name="Wortman J."/>
            <person name="Nusbaum C."/>
            <person name="Birren B."/>
        </authorList>
    </citation>
    <scope>NUCLEOTIDE SEQUENCE</scope>
    <source>
        <strain>70-15</strain>
    </source>
</reference>
<dbReference type="InterPro" id="IPR013785">
    <property type="entry name" value="Aldolase_TIM"/>
</dbReference>
<dbReference type="InParanoid" id="G4MLB7"/>
<dbReference type="OrthoDB" id="1925334at2759"/>
<dbReference type="VEuPathDB" id="FungiDB:MGG_16351"/>
<feature type="region of interest" description="Disordered" evidence="1">
    <location>
        <begin position="66"/>
        <end position="107"/>
    </location>
</feature>
<feature type="non-terminal residue" evidence="2">
    <location>
        <position position="124"/>
    </location>
</feature>
<dbReference type="GeneID" id="12986263"/>
<feature type="compositionally biased region" description="Polar residues" evidence="1">
    <location>
        <begin position="67"/>
        <end position="90"/>
    </location>
</feature>
<sequence>MSTTFTLQDLTRTNICAASHIRPRVLIDVSSINTSTTLSGVNYHCQFANRFGSKRDTTVNWREWRTGRSQSSASSGLNVKLSSQSTTSLEDVSPGMRAGSSEPREGFAATPAWKQIYLRKHTRT</sequence>